<feature type="domain" description="NAD(P)-binding" evidence="1">
    <location>
        <begin position="5"/>
        <end position="307"/>
    </location>
</feature>
<evidence type="ECO:0000313" key="3">
    <source>
        <dbReference type="Proteomes" id="UP000179264"/>
    </source>
</evidence>
<sequence length="321" mass="36591">METVLVTGGAGFIGSNLILELLKQKYRVVCVDNFDDTYKLKFKEEHISPFLKNKNFVLYRVDICDMESLRSVFEKEKPVYIVHLAAKADTRDAVKNPYIYISVNIFGTLNILELSKEFGLKRVVMASSGSVYGNNRNLPWKEEENTDLPLSAYGATKKTTEMLAYTYHHNFGMNIICLRYFNVYGENNRPNMVPYKWAEAFLCGKEIELSGEGTRKRDFTYVGDVVNATILAITSSLQYEILNIANSQPVSLKELLLVFEKITGLKANVCSRPSHKASVNEMYADSTKAQKLLNWKPEVSIEEGISKLVTWFRENRLKKSV</sequence>
<comment type="caution">
    <text evidence="2">The sequence shown here is derived from an EMBL/GenBank/DDBJ whole genome shotgun (WGS) entry which is preliminary data.</text>
</comment>
<evidence type="ECO:0000313" key="2">
    <source>
        <dbReference type="EMBL" id="OHA93026.1"/>
    </source>
</evidence>
<name>A0A1G2T6X9_9BACT</name>
<evidence type="ECO:0000259" key="1">
    <source>
        <dbReference type="Pfam" id="PF16363"/>
    </source>
</evidence>
<dbReference type="SUPFAM" id="SSF51735">
    <property type="entry name" value="NAD(P)-binding Rossmann-fold domains"/>
    <property type="match status" value="1"/>
</dbReference>
<dbReference type="EMBL" id="MHVL01000028">
    <property type="protein sequence ID" value="OHA93026.1"/>
    <property type="molecule type" value="Genomic_DNA"/>
</dbReference>
<gene>
    <name evidence="2" type="ORF">A2W58_02040</name>
</gene>
<dbReference type="Proteomes" id="UP000179264">
    <property type="component" value="Unassembled WGS sequence"/>
</dbReference>
<dbReference type="PANTHER" id="PTHR43000">
    <property type="entry name" value="DTDP-D-GLUCOSE 4,6-DEHYDRATASE-RELATED"/>
    <property type="match status" value="1"/>
</dbReference>
<dbReference type="PRINTS" id="PR01713">
    <property type="entry name" value="NUCEPIMERASE"/>
</dbReference>
<dbReference type="Pfam" id="PF16363">
    <property type="entry name" value="GDP_Man_Dehyd"/>
    <property type="match status" value="1"/>
</dbReference>
<protein>
    <recommendedName>
        <fullName evidence="1">NAD(P)-binding domain-containing protein</fullName>
    </recommendedName>
</protein>
<dbReference type="InterPro" id="IPR036291">
    <property type="entry name" value="NAD(P)-bd_dom_sf"/>
</dbReference>
<proteinExistence type="predicted"/>
<dbReference type="AlphaFoldDB" id="A0A1G2T6X9"/>
<dbReference type="InterPro" id="IPR016040">
    <property type="entry name" value="NAD(P)-bd_dom"/>
</dbReference>
<accession>A0A1G2T6X9</accession>
<dbReference type="Gene3D" id="3.40.50.720">
    <property type="entry name" value="NAD(P)-binding Rossmann-like Domain"/>
    <property type="match status" value="1"/>
</dbReference>
<reference evidence="2 3" key="1">
    <citation type="journal article" date="2016" name="Nat. Commun.">
        <title>Thousands of microbial genomes shed light on interconnected biogeochemical processes in an aquifer system.</title>
        <authorList>
            <person name="Anantharaman K."/>
            <person name="Brown C.T."/>
            <person name="Hug L.A."/>
            <person name="Sharon I."/>
            <person name="Castelle C.J."/>
            <person name="Probst A.J."/>
            <person name="Thomas B.C."/>
            <person name="Singh A."/>
            <person name="Wilkins M.J."/>
            <person name="Karaoz U."/>
            <person name="Brodie E.L."/>
            <person name="Williams K.H."/>
            <person name="Hubbard S.S."/>
            <person name="Banfield J.F."/>
        </authorList>
    </citation>
    <scope>NUCLEOTIDE SEQUENCE [LARGE SCALE GENOMIC DNA]</scope>
</reference>
<organism evidence="2 3">
    <name type="scientific">Candidatus Zambryskibacteria bacterium RIFCSPHIGHO2_02_38_10.5</name>
    <dbReference type="NCBI Taxonomy" id="1802742"/>
    <lineage>
        <taxon>Bacteria</taxon>
        <taxon>Candidatus Zambryskiibacteriota</taxon>
    </lineage>
</organism>